<evidence type="ECO:0000259" key="8">
    <source>
        <dbReference type="Pfam" id="PF12704"/>
    </source>
</evidence>
<dbReference type="OrthoDB" id="9784014at2"/>
<evidence type="ECO:0000256" key="6">
    <source>
        <dbReference type="SAM" id="Phobius"/>
    </source>
</evidence>
<evidence type="ECO:0000313" key="9">
    <source>
        <dbReference type="EMBL" id="SFZ78096.1"/>
    </source>
</evidence>
<feature type="transmembrane region" description="Helical" evidence="6">
    <location>
        <begin position="365"/>
        <end position="385"/>
    </location>
</feature>
<comment type="subcellular location">
    <subcellularLocation>
        <location evidence="1">Cell membrane</location>
        <topology evidence="1">Multi-pass membrane protein</topology>
    </subcellularLocation>
</comment>
<sequence>MNLFLLARRQLLARPLHSALNLLLLALGIATISLLLLFSRQLEDKLLHTAAGIDLVVGAKGSPLQLILSSVYHADIPTGNIAKAEADKLARHPLVASSIPLALGDNLQGFRIVGTTPDYLQLYGAKLAQGRPWQVSMEAVLGAKVAQRSGLKLGEEFASSHGLAAGGPLHDDNRYQVVGILAPSGSILDELVLTDLQSVWDMHEHHASEDDAEDGKPRDITALLIRYKTPLAILALPRQINAETALQAASPAMEAMRLLNILGFGLDALRAFAAVLIFSAALSLFVALYGNLRERRYDLAVMRLLGSSRWRLFASVLLEGLLLAAAGAALGLLLGHGAAEAIGRAGLTPGLNLTGLIWLKEEAALLLLALLVGVLAALLPAIHAWRTDIAALLSER</sequence>
<evidence type="ECO:0000256" key="3">
    <source>
        <dbReference type="ARBA" id="ARBA00022692"/>
    </source>
</evidence>
<dbReference type="Proteomes" id="UP000186513">
    <property type="component" value="Unassembled WGS sequence"/>
</dbReference>
<evidence type="ECO:0000256" key="4">
    <source>
        <dbReference type="ARBA" id="ARBA00022989"/>
    </source>
</evidence>
<protein>
    <submittedName>
        <fullName evidence="9">Putative ABC transport system permease protein</fullName>
    </submittedName>
</protein>
<dbReference type="AlphaFoldDB" id="A0A1K2HMP9"/>
<dbReference type="InterPro" id="IPR003838">
    <property type="entry name" value="ABC3_permease_C"/>
</dbReference>
<feature type="domain" description="MacB-like periplasmic core" evidence="8">
    <location>
        <begin position="18"/>
        <end position="204"/>
    </location>
</feature>
<dbReference type="PANTHER" id="PTHR43738">
    <property type="entry name" value="ABC TRANSPORTER, MEMBRANE PROTEIN"/>
    <property type="match status" value="1"/>
</dbReference>
<feature type="transmembrane region" description="Helical" evidence="6">
    <location>
        <begin position="271"/>
        <end position="292"/>
    </location>
</feature>
<proteinExistence type="predicted"/>
<evidence type="ECO:0000259" key="7">
    <source>
        <dbReference type="Pfam" id="PF02687"/>
    </source>
</evidence>
<accession>A0A1K2HMP9</accession>
<evidence type="ECO:0000256" key="1">
    <source>
        <dbReference type="ARBA" id="ARBA00004651"/>
    </source>
</evidence>
<reference evidence="9 10" key="1">
    <citation type="submission" date="2016-11" db="EMBL/GenBank/DDBJ databases">
        <authorList>
            <person name="Jaros S."/>
            <person name="Januszkiewicz K."/>
            <person name="Wedrychowicz H."/>
        </authorList>
    </citation>
    <scope>NUCLEOTIDE SEQUENCE [LARGE SCALE GENOMIC DNA]</scope>
    <source>
        <strain evidence="9 10">DSM 18899</strain>
    </source>
</reference>
<dbReference type="InterPro" id="IPR051125">
    <property type="entry name" value="ABC-4/HrtB_transporter"/>
</dbReference>
<dbReference type="Pfam" id="PF12704">
    <property type="entry name" value="MacB_PCD"/>
    <property type="match status" value="1"/>
</dbReference>
<dbReference type="PANTHER" id="PTHR43738:SF2">
    <property type="entry name" value="ABC TRANSPORTER PERMEASE"/>
    <property type="match status" value="1"/>
</dbReference>
<feature type="domain" description="ABC3 transporter permease C-terminal" evidence="7">
    <location>
        <begin position="271"/>
        <end position="387"/>
    </location>
</feature>
<dbReference type="Pfam" id="PF02687">
    <property type="entry name" value="FtsX"/>
    <property type="match status" value="1"/>
</dbReference>
<name>A0A1K2HMP9_9NEIS</name>
<keyword evidence="2" id="KW-1003">Cell membrane</keyword>
<keyword evidence="4 6" id="KW-1133">Transmembrane helix</keyword>
<evidence type="ECO:0000313" key="10">
    <source>
        <dbReference type="Proteomes" id="UP000186513"/>
    </source>
</evidence>
<dbReference type="RefSeq" id="WP_072429288.1">
    <property type="nucleotide sequence ID" value="NZ_FPKR01000011.1"/>
</dbReference>
<keyword evidence="3 6" id="KW-0812">Transmembrane</keyword>
<keyword evidence="5 6" id="KW-0472">Membrane</keyword>
<evidence type="ECO:0000256" key="2">
    <source>
        <dbReference type="ARBA" id="ARBA00022475"/>
    </source>
</evidence>
<feature type="transmembrane region" description="Helical" evidence="6">
    <location>
        <begin position="312"/>
        <end position="334"/>
    </location>
</feature>
<dbReference type="EMBL" id="FPKR01000011">
    <property type="protein sequence ID" value="SFZ78096.1"/>
    <property type="molecule type" value="Genomic_DNA"/>
</dbReference>
<evidence type="ECO:0000256" key="5">
    <source>
        <dbReference type="ARBA" id="ARBA00023136"/>
    </source>
</evidence>
<dbReference type="STRING" id="1121279.SAMN02745887_02791"/>
<dbReference type="GO" id="GO:0005886">
    <property type="term" value="C:plasma membrane"/>
    <property type="evidence" value="ECO:0007669"/>
    <property type="project" value="UniProtKB-SubCell"/>
</dbReference>
<feature type="transmembrane region" description="Helical" evidence="6">
    <location>
        <begin position="20"/>
        <end position="38"/>
    </location>
</feature>
<keyword evidence="10" id="KW-1185">Reference proteome</keyword>
<gene>
    <name evidence="9" type="ORF">SAMN02745887_02791</name>
</gene>
<dbReference type="InterPro" id="IPR025857">
    <property type="entry name" value="MacB_PCD"/>
</dbReference>
<organism evidence="9 10">
    <name type="scientific">Chitinimonas taiwanensis DSM 18899</name>
    <dbReference type="NCBI Taxonomy" id="1121279"/>
    <lineage>
        <taxon>Bacteria</taxon>
        <taxon>Pseudomonadati</taxon>
        <taxon>Pseudomonadota</taxon>
        <taxon>Betaproteobacteria</taxon>
        <taxon>Neisseriales</taxon>
        <taxon>Chitinibacteraceae</taxon>
        <taxon>Chitinimonas</taxon>
    </lineage>
</organism>